<evidence type="ECO:0000256" key="1">
    <source>
        <dbReference type="ARBA" id="ARBA00022603"/>
    </source>
</evidence>
<evidence type="ECO:0000313" key="3">
    <source>
        <dbReference type="EMBL" id="GBF57557.1"/>
    </source>
</evidence>
<keyword evidence="1 3" id="KW-0489">Methyltransferase</keyword>
<keyword evidence="3" id="KW-0689">Ribosomal protein</keyword>
<dbReference type="CDD" id="cd02440">
    <property type="entry name" value="AdoMet_MTases"/>
    <property type="match status" value="1"/>
</dbReference>
<evidence type="ECO:0000256" key="2">
    <source>
        <dbReference type="ARBA" id="ARBA00022679"/>
    </source>
</evidence>
<organism evidence="3 4">
    <name type="scientific">Candidatus Phycosocius bacilliformis</name>
    <dbReference type="NCBI Taxonomy" id="1445552"/>
    <lineage>
        <taxon>Bacteria</taxon>
        <taxon>Pseudomonadati</taxon>
        <taxon>Pseudomonadota</taxon>
        <taxon>Alphaproteobacteria</taxon>
        <taxon>Caulobacterales</taxon>
        <taxon>Caulobacterales incertae sedis</taxon>
        <taxon>Candidatus Phycosocius</taxon>
    </lineage>
</organism>
<dbReference type="PANTHER" id="PTHR43648">
    <property type="entry name" value="ELECTRON TRANSFER FLAVOPROTEIN BETA SUBUNIT LYSINE METHYLTRANSFERASE"/>
    <property type="match status" value="1"/>
</dbReference>
<protein>
    <submittedName>
        <fullName evidence="3">Ribosomal protein L11 methyltransferase</fullName>
    </submittedName>
</protein>
<dbReference type="EMBL" id="BFBR01000003">
    <property type="protein sequence ID" value="GBF57557.1"/>
    <property type="molecule type" value="Genomic_DNA"/>
</dbReference>
<name>A0A2P2E907_9PROT</name>
<dbReference type="InterPro" id="IPR029063">
    <property type="entry name" value="SAM-dependent_MTases_sf"/>
</dbReference>
<keyword evidence="2 3" id="KW-0808">Transferase</keyword>
<dbReference type="PANTHER" id="PTHR43648:SF1">
    <property type="entry name" value="ELECTRON TRANSFER FLAVOPROTEIN BETA SUBUNIT LYSINE METHYLTRANSFERASE"/>
    <property type="match status" value="1"/>
</dbReference>
<dbReference type="Pfam" id="PF06325">
    <property type="entry name" value="PrmA"/>
    <property type="match status" value="1"/>
</dbReference>
<dbReference type="AlphaFoldDB" id="A0A2P2E907"/>
<keyword evidence="3" id="KW-0687">Ribonucleoprotein</keyword>
<proteinExistence type="predicted"/>
<dbReference type="Gene3D" id="3.40.50.150">
    <property type="entry name" value="Vaccinia Virus protein VP39"/>
    <property type="match status" value="1"/>
</dbReference>
<gene>
    <name evidence="3" type="primary">prmA_1</name>
    <name evidence="3" type="ORF">PbB2_01224</name>
</gene>
<evidence type="ECO:0000313" key="4">
    <source>
        <dbReference type="Proteomes" id="UP000245086"/>
    </source>
</evidence>
<dbReference type="GO" id="GO:0032259">
    <property type="term" value="P:methylation"/>
    <property type="evidence" value="ECO:0007669"/>
    <property type="project" value="UniProtKB-KW"/>
</dbReference>
<keyword evidence="4" id="KW-1185">Reference proteome</keyword>
<accession>A0A2P2E907</accession>
<dbReference type="GO" id="GO:0005840">
    <property type="term" value="C:ribosome"/>
    <property type="evidence" value="ECO:0007669"/>
    <property type="project" value="UniProtKB-KW"/>
</dbReference>
<dbReference type="InterPro" id="IPR050078">
    <property type="entry name" value="Ribosomal_L11_MeTrfase_PrmA"/>
</dbReference>
<reference evidence="3 4" key="1">
    <citation type="journal article" date="2018" name="Genome Announc.">
        <title>Draft Genome Sequence of "Candidatus Phycosocius bacilliformis," an Alphaproteobacterial Ectosymbiont of the Hydrocarbon-Producing Green Alga Botryococcus braunii.</title>
        <authorList>
            <person name="Tanabe Y."/>
            <person name="Yamaguchi H."/>
            <person name="Watanabe M.M."/>
        </authorList>
    </citation>
    <scope>NUCLEOTIDE SEQUENCE [LARGE SCALE GENOMIC DNA]</scope>
    <source>
        <strain evidence="3 4">BOTRYCO-2</strain>
    </source>
</reference>
<dbReference type="GO" id="GO:0016279">
    <property type="term" value="F:protein-lysine N-methyltransferase activity"/>
    <property type="evidence" value="ECO:0007669"/>
    <property type="project" value="TreeGrafter"/>
</dbReference>
<dbReference type="Proteomes" id="UP000245086">
    <property type="component" value="Unassembled WGS sequence"/>
</dbReference>
<dbReference type="SUPFAM" id="SSF53335">
    <property type="entry name" value="S-adenosyl-L-methionine-dependent methyltransferases"/>
    <property type="match status" value="1"/>
</dbReference>
<dbReference type="OrthoDB" id="9794615at2"/>
<comment type="caution">
    <text evidence="3">The sequence shown here is derived from an EMBL/GenBank/DDBJ whole genome shotgun (WGS) entry which is preliminary data.</text>
</comment>
<sequence>MTDNALANFITTHTCPDRPPHCPEIVLHLASEAVALWQLSADELDQQGLPLPFWAFAWAGGQALARYLLDHPKRVQDKHVYDIASGSGLVAIAAKMSGAKQVTAVDIDPYAIAAVGLNASLNQVDLATYQGDLIGQILQTDVLLVGDLFYEREIAEPLFAWLRQCQQAGILVLIGDPGRTYLPKAGLKELACYSIPVSRELEDQDIKVTRVWGLA</sequence>